<dbReference type="Proteomes" id="UP000024376">
    <property type="component" value="Unassembled WGS sequence"/>
</dbReference>
<accession>A0A024RY75</accession>
<evidence type="ECO:0000313" key="3">
    <source>
        <dbReference type="Proteomes" id="UP000024376"/>
    </source>
</evidence>
<proteinExistence type="predicted"/>
<evidence type="ECO:0000256" key="1">
    <source>
        <dbReference type="SAM" id="MobiDB-lite"/>
    </source>
</evidence>
<protein>
    <submittedName>
        <fullName evidence="2">Uncharacterized protein</fullName>
    </submittedName>
</protein>
<dbReference type="HOGENOM" id="CLU_177977_0_0_1"/>
<name>A0A024RY75_HYPJR</name>
<feature type="region of interest" description="Disordered" evidence="1">
    <location>
        <begin position="1"/>
        <end position="33"/>
    </location>
</feature>
<organism evidence="2 3">
    <name type="scientific">Hypocrea jecorina (strain ATCC 56765 / BCRC 32924 / NRRL 11460 / Rut C-30)</name>
    <name type="common">Trichoderma reesei</name>
    <dbReference type="NCBI Taxonomy" id="1344414"/>
    <lineage>
        <taxon>Eukaryota</taxon>
        <taxon>Fungi</taxon>
        <taxon>Dikarya</taxon>
        <taxon>Ascomycota</taxon>
        <taxon>Pezizomycotina</taxon>
        <taxon>Sordariomycetes</taxon>
        <taxon>Hypocreomycetidae</taxon>
        <taxon>Hypocreales</taxon>
        <taxon>Hypocreaceae</taxon>
        <taxon>Trichoderma</taxon>
    </lineage>
</organism>
<reference evidence="3" key="1">
    <citation type="journal article" date="2013" name="Ind. Biotechnol.">
        <title>Comparative genomics analysis of Trichoderma reesei strains.</title>
        <authorList>
            <person name="Koike H."/>
            <person name="Aerts A."/>
            <person name="LaButti K."/>
            <person name="Grigoriev I.V."/>
            <person name="Baker S.E."/>
        </authorList>
    </citation>
    <scope>NUCLEOTIDE SEQUENCE [LARGE SCALE GENOMIC DNA]</scope>
    <source>
        <strain evidence="3">ATCC 56765 / BCRC 32924 / NRRL 11460 / Rut C-30</strain>
    </source>
</reference>
<dbReference type="KEGG" id="trr:M419DRAFT_92452"/>
<dbReference type="AlphaFoldDB" id="A0A024RY75"/>
<evidence type="ECO:0000313" key="2">
    <source>
        <dbReference type="EMBL" id="ETR97130.1"/>
    </source>
</evidence>
<dbReference type="EMBL" id="KI911177">
    <property type="protein sequence ID" value="ETR97130.1"/>
    <property type="molecule type" value="Genomic_DNA"/>
</dbReference>
<gene>
    <name evidence="2" type="ORF">M419DRAFT_92452</name>
</gene>
<feature type="region of interest" description="Disordered" evidence="1">
    <location>
        <begin position="80"/>
        <end position="104"/>
    </location>
</feature>
<sequence>MAPHKGQPAIVCRQLNLPPTPGRSSPAYGKRHNDFTELGKHGYETASASLPLTARDELSELVKSRLDWSPFPIAHSIIEVGRQEGPDGSEEATQAGTKKTRTAK</sequence>